<organism evidence="1 2">
    <name type="scientific">Paenactinomyces guangxiensis</name>
    <dbReference type="NCBI Taxonomy" id="1490290"/>
    <lineage>
        <taxon>Bacteria</taxon>
        <taxon>Bacillati</taxon>
        <taxon>Bacillota</taxon>
        <taxon>Bacilli</taxon>
        <taxon>Bacillales</taxon>
        <taxon>Thermoactinomycetaceae</taxon>
        <taxon>Paenactinomyces</taxon>
    </lineage>
</organism>
<dbReference type="AlphaFoldDB" id="A0A7W1WS73"/>
<reference evidence="1 2" key="1">
    <citation type="submission" date="2020-07" db="EMBL/GenBank/DDBJ databases">
        <authorList>
            <person name="Feng H."/>
        </authorList>
    </citation>
    <scope>NUCLEOTIDE SEQUENCE [LARGE SCALE GENOMIC DNA]</scope>
    <source>
        <strain evidence="2">s-10</strain>
    </source>
</reference>
<dbReference type="EMBL" id="JACEIQ010000012">
    <property type="protein sequence ID" value="MBA4495117.1"/>
    <property type="molecule type" value="Genomic_DNA"/>
</dbReference>
<comment type="caution">
    <text evidence="1">The sequence shown here is derived from an EMBL/GenBank/DDBJ whole genome shotgun (WGS) entry which is preliminary data.</text>
</comment>
<gene>
    <name evidence="1" type="ORF">H1191_12445</name>
</gene>
<evidence type="ECO:0000313" key="1">
    <source>
        <dbReference type="EMBL" id="MBA4495117.1"/>
    </source>
</evidence>
<evidence type="ECO:0000313" key="2">
    <source>
        <dbReference type="Proteomes" id="UP000535491"/>
    </source>
</evidence>
<protein>
    <submittedName>
        <fullName evidence="1">Uncharacterized protein</fullName>
    </submittedName>
</protein>
<accession>A0A7W1WS73</accession>
<name>A0A7W1WS73_9BACL</name>
<sequence length="199" mass="22975">MFQPNAGIKVYGSENQACLVVDHETEKATVLPAREYESALALAERINLLLAESMNHDFSLELRKKAKEAAEEYKAGFDWLKAHSGKLKGPSDRKQTSPFEPEDVPSLVRAIERGYKRSKQLTRFEKAAIRRTLNNLSALERKVFILTKVWGVSAREANRLLKQDVHRQYGRIRKELEKARKKEKTPARYSKRQIIQLRN</sequence>
<dbReference type="Proteomes" id="UP000535491">
    <property type="component" value="Unassembled WGS sequence"/>
</dbReference>
<keyword evidence="2" id="KW-1185">Reference proteome</keyword>
<dbReference type="RefSeq" id="WP_181752360.1">
    <property type="nucleotide sequence ID" value="NZ_JACEIQ010000012.1"/>
</dbReference>
<proteinExistence type="predicted"/>